<dbReference type="EMBL" id="UGGZ01000001">
    <property type="protein sequence ID" value="STO38781.1"/>
    <property type="molecule type" value="Genomic_DNA"/>
</dbReference>
<evidence type="ECO:0000313" key="4">
    <source>
        <dbReference type="Proteomes" id="UP000254232"/>
    </source>
</evidence>
<dbReference type="Proteomes" id="UP000749334">
    <property type="component" value="Unassembled WGS sequence"/>
</dbReference>
<evidence type="ECO:0000259" key="1">
    <source>
        <dbReference type="Pfam" id="PF04606"/>
    </source>
</evidence>
<reference evidence="3 4" key="1">
    <citation type="submission" date="2018-06" db="EMBL/GenBank/DDBJ databases">
        <authorList>
            <consortium name="Pathogen Informatics"/>
            <person name="Doyle S."/>
        </authorList>
    </citation>
    <scope>NUCLEOTIDE SEQUENCE [LARGE SCALE GENOMIC DNA]</scope>
    <source>
        <strain evidence="3 4">NCTC11413</strain>
    </source>
</reference>
<dbReference type="InterPro" id="IPR007684">
    <property type="entry name" value="Znf_Ogr/Delta"/>
</dbReference>
<name>A0A377H8E1_9PAST</name>
<protein>
    <submittedName>
        <fullName evidence="2 3">Ogr/Delta-like zinc finger</fullName>
    </submittedName>
</protein>
<dbReference type="Proteomes" id="UP000254232">
    <property type="component" value="Unassembled WGS sequence"/>
</dbReference>
<dbReference type="Pfam" id="PF04606">
    <property type="entry name" value="Ogr_Delta"/>
    <property type="match status" value="1"/>
</dbReference>
<evidence type="ECO:0000313" key="2">
    <source>
        <dbReference type="EMBL" id="HJF72761.1"/>
    </source>
</evidence>
<gene>
    <name evidence="2" type="ORF">K8W15_00975</name>
    <name evidence="3" type="ORF">NCTC11413_01922</name>
</gene>
<dbReference type="RefSeq" id="WP_018346105.1">
    <property type="nucleotide sequence ID" value="NZ_CP103874.1"/>
</dbReference>
<dbReference type="EMBL" id="DYVQ01000008">
    <property type="protein sequence ID" value="HJF72761.1"/>
    <property type="molecule type" value="Genomic_DNA"/>
</dbReference>
<organism evidence="3 4">
    <name type="scientific">Gallibacterium anatis</name>
    <dbReference type="NCBI Taxonomy" id="750"/>
    <lineage>
        <taxon>Bacteria</taxon>
        <taxon>Pseudomonadati</taxon>
        <taxon>Pseudomonadota</taxon>
        <taxon>Gammaproteobacteria</taxon>
        <taxon>Pasteurellales</taxon>
        <taxon>Pasteurellaceae</taxon>
        <taxon>Gallibacterium</taxon>
    </lineage>
</organism>
<sequence>MPRTLTHKCTVCQSKAKILNVKAINQDLSEIEFFCTNEQCKHQFVMRISFSHTTKEPHQK</sequence>
<evidence type="ECO:0000313" key="3">
    <source>
        <dbReference type="EMBL" id="STO38781.1"/>
    </source>
</evidence>
<proteinExistence type="predicted"/>
<reference evidence="2" key="3">
    <citation type="submission" date="2021-09" db="EMBL/GenBank/DDBJ databases">
        <authorList>
            <person name="Gilroy R."/>
        </authorList>
    </citation>
    <scope>NUCLEOTIDE SEQUENCE</scope>
    <source>
        <strain evidence="2">ChiHjej11B10-15683</strain>
    </source>
</reference>
<accession>A0A377H8E1</accession>
<reference evidence="2" key="2">
    <citation type="journal article" date="2021" name="PeerJ">
        <title>Extensive microbial diversity within the chicken gut microbiome revealed by metagenomics and culture.</title>
        <authorList>
            <person name="Gilroy R."/>
            <person name="Ravi A."/>
            <person name="Getino M."/>
            <person name="Pursley I."/>
            <person name="Horton D.L."/>
            <person name="Alikhan N.F."/>
            <person name="Baker D."/>
            <person name="Gharbi K."/>
            <person name="Hall N."/>
            <person name="Watson M."/>
            <person name="Adriaenssens E.M."/>
            <person name="Foster-Nyarko E."/>
            <person name="Jarju S."/>
            <person name="Secka A."/>
            <person name="Antonio M."/>
            <person name="Oren A."/>
            <person name="Chaudhuri R.R."/>
            <person name="La Ragione R."/>
            <person name="Hildebrand F."/>
            <person name="Pallen M.J."/>
        </authorList>
    </citation>
    <scope>NUCLEOTIDE SEQUENCE</scope>
    <source>
        <strain evidence="2">ChiHjej11B10-15683</strain>
    </source>
</reference>
<dbReference type="GeneID" id="97007114"/>
<dbReference type="AlphaFoldDB" id="A0A377H8E1"/>
<feature type="domain" description="Zinc finger Ogr/Delta-type" evidence="1">
    <location>
        <begin position="8"/>
        <end position="53"/>
    </location>
</feature>